<proteinExistence type="predicted"/>
<feature type="transmembrane region" description="Helical" evidence="4">
    <location>
        <begin position="140"/>
        <end position="163"/>
    </location>
</feature>
<feature type="transmembrane region" description="Helical" evidence="4">
    <location>
        <begin position="45"/>
        <end position="70"/>
    </location>
</feature>
<feature type="transmembrane region" description="Helical" evidence="4">
    <location>
        <begin position="82"/>
        <end position="99"/>
    </location>
</feature>
<evidence type="ECO:0000259" key="5">
    <source>
        <dbReference type="PROSITE" id="PS50850"/>
    </source>
</evidence>
<dbReference type="InterPro" id="IPR020846">
    <property type="entry name" value="MFS_dom"/>
</dbReference>
<dbReference type="InterPro" id="IPR011701">
    <property type="entry name" value="MFS"/>
</dbReference>
<feature type="transmembrane region" description="Helical" evidence="4">
    <location>
        <begin position="285"/>
        <end position="302"/>
    </location>
</feature>
<evidence type="ECO:0000313" key="6">
    <source>
        <dbReference type="EMBL" id="GGB83805.1"/>
    </source>
</evidence>
<feature type="transmembrane region" description="Helical" evidence="4">
    <location>
        <begin position="348"/>
        <end position="369"/>
    </location>
</feature>
<keyword evidence="2 4" id="KW-1133">Transmembrane helix</keyword>
<feature type="transmembrane region" description="Helical" evidence="4">
    <location>
        <begin position="169"/>
        <end position="187"/>
    </location>
</feature>
<dbReference type="InterPro" id="IPR036259">
    <property type="entry name" value="MFS_trans_sf"/>
</dbReference>
<keyword evidence="3 4" id="KW-0472">Membrane</keyword>
<dbReference type="PANTHER" id="PTHR42910:SF1">
    <property type="entry name" value="MAJOR FACILITATOR SUPERFAMILY (MFS) PROFILE DOMAIN-CONTAINING PROTEIN"/>
    <property type="match status" value="1"/>
</dbReference>
<evidence type="ECO:0000256" key="4">
    <source>
        <dbReference type="SAM" id="Phobius"/>
    </source>
</evidence>
<feature type="transmembrane region" description="Helical" evidence="4">
    <location>
        <begin position="375"/>
        <end position="395"/>
    </location>
</feature>
<comment type="caution">
    <text evidence="6">The sequence shown here is derived from an EMBL/GenBank/DDBJ whole genome shotgun (WGS) entry which is preliminary data.</text>
</comment>
<gene>
    <name evidence="6" type="ORF">GCM10011572_02140</name>
</gene>
<feature type="transmembrane region" description="Helical" evidence="4">
    <location>
        <begin position="12"/>
        <end position="33"/>
    </location>
</feature>
<reference evidence="7" key="1">
    <citation type="journal article" date="2019" name="Int. J. Syst. Evol. Microbiol.">
        <title>The Global Catalogue of Microorganisms (GCM) 10K type strain sequencing project: providing services to taxonomists for standard genome sequencing and annotation.</title>
        <authorList>
            <consortium name="The Broad Institute Genomics Platform"/>
            <consortium name="The Broad Institute Genome Sequencing Center for Infectious Disease"/>
            <person name="Wu L."/>
            <person name="Ma J."/>
        </authorList>
    </citation>
    <scope>NUCLEOTIDE SEQUENCE [LARGE SCALE GENOMIC DNA]</scope>
    <source>
        <strain evidence="7">CGMCC 1.15931</strain>
    </source>
</reference>
<evidence type="ECO:0000256" key="3">
    <source>
        <dbReference type="ARBA" id="ARBA00023136"/>
    </source>
</evidence>
<sequence length="403" mass="40928">MAPLDSTPTRTMSPALVGLFATGSAVSVANVYYAQPLLDLMAADYGIAAAAVGGVVTATQAGSALALLLLVPLGDRVDRRRLILVQVILLCLALLAVTATSGALALTIVMLAVGLLGTAMTQGLIAYAASAAGPGERGSVVGAAQGGVVIGLLLARVLASAIADVAGWRWVYGISSVAMAVLGILLWRRLPVQSLAPKPMSYGALIRSMLTLLRTERVLQVRGTLALLMFAAFGIFWSTLVLPLAATPFGMSHTAIGAFGLVGVAGALAAGRAGRLADRGLGQRTTGAALLLLVLCWLPLGVGMRPGLAGMAVLALGILALDIAVQALQVTNQGMIFAARPGAASRMVGCYMMFYAAGSGLGALAGTAAYAAGGWHAACLLGAAISLAALLFWHLTRGWMQRA</sequence>
<dbReference type="Pfam" id="PF07690">
    <property type="entry name" value="MFS_1"/>
    <property type="match status" value="1"/>
</dbReference>
<organism evidence="6 7">
    <name type="scientific">Pseudoduganella buxea</name>
    <dbReference type="NCBI Taxonomy" id="1949069"/>
    <lineage>
        <taxon>Bacteria</taxon>
        <taxon>Pseudomonadati</taxon>
        <taxon>Pseudomonadota</taxon>
        <taxon>Betaproteobacteria</taxon>
        <taxon>Burkholderiales</taxon>
        <taxon>Oxalobacteraceae</taxon>
        <taxon>Telluria group</taxon>
        <taxon>Pseudoduganella</taxon>
    </lineage>
</organism>
<feature type="transmembrane region" description="Helical" evidence="4">
    <location>
        <begin position="308"/>
        <end position="328"/>
    </location>
</feature>
<dbReference type="PANTHER" id="PTHR42910">
    <property type="entry name" value="TRANSPORTER SCO4007-RELATED"/>
    <property type="match status" value="1"/>
</dbReference>
<feature type="domain" description="Major facilitator superfamily (MFS) profile" evidence="5">
    <location>
        <begin position="11"/>
        <end position="401"/>
    </location>
</feature>
<dbReference type="Gene3D" id="1.20.1250.20">
    <property type="entry name" value="MFS general substrate transporter like domains"/>
    <property type="match status" value="1"/>
</dbReference>
<keyword evidence="7" id="KW-1185">Reference proteome</keyword>
<dbReference type="PROSITE" id="PS50850">
    <property type="entry name" value="MFS"/>
    <property type="match status" value="1"/>
</dbReference>
<dbReference type="RefSeq" id="WP_229417714.1">
    <property type="nucleotide sequence ID" value="NZ_BMKG01000001.1"/>
</dbReference>
<dbReference type="SUPFAM" id="SSF103473">
    <property type="entry name" value="MFS general substrate transporter"/>
    <property type="match status" value="1"/>
</dbReference>
<protein>
    <submittedName>
        <fullName evidence="6">MFS transporter</fullName>
    </submittedName>
</protein>
<evidence type="ECO:0000313" key="7">
    <source>
        <dbReference type="Proteomes" id="UP000622638"/>
    </source>
</evidence>
<evidence type="ECO:0000256" key="1">
    <source>
        <dbReference type="ARBA" id="ARBA00022692"/>
    </source>
</evidence>
<keyword evidence="1 4" id="KW-0812">Transmembrane</keyword>
<evidence type="ECO:0000256" key="2">
    <source>
        <dbReference type="ARBA" id="ARBA00022989"/>
    </source>
</evidence>
<name>A0ABQ1K487_9BURK</name>
<feature type="transmembrane region" description="Helical" evidence="4">
    <location>
        <begin position="105"/>
        <end position="128"/>
    </location>
</feature>
<dbReference type="Proteomes" id="UP000622638">
    <property type="component" value="Unassembled WGS sequence"/>
</dbReference>
<feature type="transmembrane region" description="Helical" evidence="4">
    <location>
        <begin position="224"/>
        <end position="246"/>
    </location>
</feature>
<accession>A0ABQ1K487</accession>
<dbReference type="EMBL" id="BMKG01000001">
    <property type="protein sequence ID" value="GGB83805.1"/>
    <property type="molecule type" value="Genomic_DNA"/>
</dbReference>
<feature type="transmembrane region" description="Helical" evidence="4">
    <location>
        <begin position="252"/>
        <end position="273"/>
    </location>
</feature>